<proteinExistence type="predicted"/>
<reference evidence="1" key="1">
    <citation type="submission" date="2022-12" db="EMBL/GenBank/DDBJ databases">
        <title>Genome assemblies of Blomia tropicalis.</title>
        <authorList>
            <person name="Cui Y."/>
        </authorList>
    </citation>
    <scope>NUCLEOTIDE SEQUENCE</scope>
    <source>
        <tissue evidence="1">Adult mites</tissue>
    </source>
</reference>
<name>A0A9Q0MH31_BLOTA</name>
<sequence>MMMRFRTISVKDSLLPHGSEDRIKQNGELFAFTHYTFSRCRRPRFIDCP</sequence>
<dbReference type="Proteomes" id="UP001142055">
    <property type="component" value="Chromosome 1"/>
</dbReference>
<evidence type="ECO:0000313" key="2">
    <source>
        <dbReference type="Proteomes" id="UP001142055"/>
    </source>
</evidence>
<gene>
    <name evidence="1" type="ORF">RDWZM_003528</name>
</gene>
<dbReference type="AlphaFoldDB" id="A0A9Q0MH31"/>
<comment type="caution">
    <text evidence="1">The sequence shown here is derived from an EMBL/GenBank/DDBJ whole genome shotgun (WGS) entry which is preliminary data.</text>
</comment>
<evidence type="ECO:0000313" key="1">
    <source>
        <dbReference type="EMBL" id="KAJ6224983.1"/>
    </source>
</evidence>
<protein>
    <submittedName>
        <fullName evidence="1">Uncharacterized protein</fullName>
    </submittedName>
</protein>
<organism evidence="1 2">
    <name type="scientific">Blomia tropicalis</name>
    <name type="common">Mite</name>
    <dbReference type="NCBI Taxonomy" id="40697"/>
    <lineage>
        <taxon>Eukaryota</taxon>
        <taxon>Metazoa</taxon>
        <taxon>Ecdysozoa</taxon>
        <taxon>Arthropoda</taxon>
        <taxon>Chelicerata</taxon>
        <taxon>Arachnida</taxon>
        <taxon>Acari</taxon>
        <taxon>Acariformes</taxon>
        <taxon>Sarcoptiformes</taxon>
        <taxon>Astigmata</taxon>
        <taxon>Glycyphagoidea</taxon>
        <taxon>Echimyopodidae</taxon>
        <taxon>Blomia</taxon>
    </lineage>
</organism>
<keyword evidence="2" id="KW-1185">Reference proteome</keyword>
<dbReference type="EMBL" id="JAPWDV010000001">
    <property type="protein sequence ID" value="KAJ6224983.1"/>
    <property type="molecule type" value="Genomic_DNA"/>
</dbReference>
<accession>A0A9Q0MH31</accession>